<gene>
    <name evidence="4" type="ORF">GCM10009801_48760</name>
</gene>
<dbReference type="InterPro" id="IPR003018">
    <property type="entry name" value="GAF"/>
</dbReference>
<keyword evidence="1" id="KW-0805">Transcription regulation</keyword>
<evidence type="ECO:0000256" key="1">
    <source>
        <dbReference type="ARBA" id="ARBA00023015"/>
    </source>
</evidence>
<dbReference type="EMBL" id="BAAAPE010000013">
    <property type="protein sequence ID" value="GAA2086362.1"/>
    <property type="molecule type" value="Genomic_DNA"/>
</dbReference>
<dbReference type="PROSITE" id="PS50921">
    <property type="entry name" value="ANTAR"/>
    <property type="match status" value="1"/>
</dbReference>
<dbReference type="Proteomes" id="UP001500016">
    <property type="component" value="Unassembled WGS sequence"/>
</dbReference>
<sequence>MPDSRALRVLELVALQARRRGGQVDVRDVCAAAVEALPVDGVGISAMSTPALRHILHTTDRISDELEELQLTLGEGPCVDALNSGRPVLSDDLADQELHARWPAFAPAAHATGARALFALPLGTGRGAPGVLDMYAARPGTLEGDVLADALAFADTAATLLVLASPSVGFVQQPDPGAMEHALGYDQYRAEIDQAVGMLTEQMGVGPEEAAVRLRAYAYAQSQKVADIAVEVVTRRLRFDPDGTVRVPEGE</sequence>
<evidence type="ECO:0000313" key="4">
    <source>
        <dbReference type="EMBL" id="GAA2086362.1"/>
    </source>
</evidence>
<evidence type="ECO:0000313" key="5">
    <source>
        <dbReference type="Proteomes" id="UP001500016"/>
    </source>
</evidence>
<evidence type="ECO:0000256" key="2">
    <source>
        <dbReference type="ARBA" id="ARBA00023163"/>
    </source>
</evidence>
<keyword evidence="2" id="KW-0804">Transcription</keyword>
<evidence type="ECO:0000259" key="3">
    <source>
        <dbReference type="PROSITE" id="PS50921"/>
    </source>
</evidence>
<keyword evidence="5" id="KW-1185">Reference proteome</keyword>
<dbReference type="InterPro" id="IPR036388">
    <property type="entry name" value="WH-like_DNA-bd_sf"/>
</dbReference>
<dbReference type="Pfam" id="PF13185">
    <property type="entry name" value="GAF_2"/>
    <property type="match status" value="1"/>
</dbReference>
<accession>A0ABN2W8E2</accession>
<dbReference type="SUPFAM" id="SSF55781">
    <property type="entry name" value="GAF domain-like"/>
    <property type="match status" value="1"/>
</dbReference>
<organism evidence="4 5">
    <name type="scientific">Streptomyces albiaxialis</name>
    <dbReference type="NCBI Taxonomy" id="329523"/>
    <lineage>
        <taxon>Bacteria</taxon>
        <taxon>Bacillati</taxon>
        <taxon>Actinomycetota</taxon>
        <taxon>Actinomycetes</taxon>
        <taxon>Kitasatosporales</taxon>
        <taxon>Streptomycetaceae</taxon>
        <taxon>Streptomyces</taxon>
    </lineage>
</organism>
<dbReference type="Gene3D" id="1.10.10.10">
    <property type="entry name" value="Winged helix-like DNA-binding domain superfamily/Winged helix DNA-binding domain"/>
    <property type="match status" value="1"/>
</dbReference>
<dbReference type="SMART" id="SM01012">
    <property type="entry name" value="ANTAR"/>
    <property type="match status" value="1"/>
</dbReference>
<name>A0ABN2W8E2_9ACTN</name>
<reference evidence="4 5" key="1">
    <citation type="journal article" date="2019" name="Int. J. Syst. Evol. Microbiol.">
        <title>The Global Catalogue of Microorganisms (GCM) 10K type strain sequencing project: providing services to taxonomists for standard genome sequencing and annotation.</title>
        <authorList>
            <consortium name="The Broad Institute Genomics Platform"/>
            <consortium name="The Broad Institute Genome Sequencing Center for Infectious Disease"/>
            <person name="Wu L."/>
            <person name="Ma J."/>
        </authorList>
    </citation>
    <scope>NUCLEOTIDE SEQUENCE [LARGE SCALE GENOMIC DNA]</scope>
    <source>
        <strain evidence="4 5">JCM 15478</strain>
    </source>
</reference>
<dbReference type="Gene3D" id="3.30.450.40">
    <property type="match status" value="1"/>
</dbReference>
<dbReference type="RefSeq" id="WP_344531409.1">
    <property type="nucleotide sequence ID" value="NZ_BAAAPE010000013.1"/>
</dbReference>
<proteinExistence type="predicted"/>
<feature type="domain" description="ANTAR" evidence="3">
    <location>
        <begin position="172"/>
        <end position="233"/>
    </location>
</feature>
<dbReference type="InterPro" id="IPR029016">
    <property type="entry name" value="GAF-like_dom_sf"/>
</dbReference>
<comment type="caution">
    <text evidence="4">The sequence shown here is derived from an EMBL/GenBank/DDBJ whole genome shotgun (WGS) entry which is preliminary data.</text>
</comment>
<dbReference type="PIRSF" id="PIRSF036625">
    <property type="entry name" value="GAF_ANTAR"/>
    <property type="match status" value="1"/>
</dbReference>
<protein>
    <submittedName>
        <fullName evidence="4">GAF domain-containing protein</fullName>
    </submittedName>
</protein>
<dbReference type="InterPro" id="IPR005561">
    <property type="entry name" value="ANTAR"/>
</dbReference>
<dbReference type="InterPro" id="IPR012074">
    <property type="entry name" value="GAF_ANTAR"/>
</dbReference>
<dbReference type="Pfam" id="PF03861">
    <property type="entry name" value="ANTAR"/>
    <property type="match status" value="1"/>
</dbReference>